<keyword evidence="7 10" id="KW-0521">NADP</keyword>
<dbReference type="Pfam" id="PF01872">
    <property type="entry name" value="RibD_C"/>
    <property type="match status" value="1"/>
</dbReference>
<evidence type="ECO:0000256" key="1">
    <source>
        <dbReference type="ARBA" id="ARBA00002151"/>
    </source>
</evidence>
<evidence type="ECO:0000256" key="10">
    <source>
        <dbReference type="PIRNR" id="PIRNR006769"/>
    </source>
</evidence>
<dbReference type="InterPro" id="IPR024072">
    <property type="entry name" value="DHFR-like_dom_sf"/>
</dbReference>
<dbReference type="GO" id="GO:0008703">
    <property type="term" value="F:5-amino-6-(5-phosphoribosylamino)uracil reductase activity"/>
    <property type="evidence" value="ECO:0007669"/>
    <property type="project" value="UniProtKB-EC"/>
</dbReference>
<dbReference type="Proteomes" id="UP001169764">
    <property type="component" value="Unassembled WGS sequence"/>
</dbReference>
<dbReference type="EMBL" id="JAUOTP010000002">
    <property type="protein sequence ID" value="MDO6413867.1"/>
    <property type="molecule type" value="Genomic_DNA"/>
</dbReference>
<dbReference type="PANTHER" id="PTHR38011">
    <property type="entry name" value="DIHYDROFOLATE REDUCTASE FAMILY PROTEIN (AFU_ORTHOLOGUE AFUA_8G06820)"/>
    <property type="match status" value="1"/>
</dbReference>
<keyword evidence="8 10" id="KW-0560">Oxidoreductase</keyword>
<comment type="caution">
    <text evidence="12">The sequence shown here is derived from an EMBL/GenBank/DDBJ whole genome shotgun (WGS) entry which is preliminary data.</text>
</comment>
<proteinExistence type="inferred from homology"/>
<evidence type="ECO:0000256" key="5">
    <source>
        <dbReference type="ARBA" id="ARBA00007417"/>
    </source>
</evidence>
<comment type="function">
    <text evidence="1 10">Converts 2,5-diamino-6-(ribosylamino)-4(3h)-pyrimidinone 5'-phosphate into 5-amino-6-(ribosylamino)-2,4(1h,3h)-pyrimidinedione 5'-phosphate.</text>
</comment>
<dbReference type="InterPro" id="IPR004794">
    <property type="entry name" value="Eubact_RibD"/>
</dbReference>
<dbReference type="CDD" id="cd01284">
    <property type="entry name" value="Riboflavin_deaminase-reductase"/>
    <property type="match status" value="1"/>
</dbReference>
<feature type="domain" description="CMP/dCMP-type deaminase" evidence="11">
    <location>
        <begin position="1"/>
        <end position="110"/>
    </location>
</feature>
<dbReference type="InterPro" id="IPR002734">
    <property type="entry name" value="RibDG_C"/>
</dbReference>
<dbReference type="InterPro" id="IPR016193">
    <property type="entry name" value="Cytidine_deaminase-like"/>
</dbReference>
<keyword evidence="10" id="KW-0479">Metal-binding</keyword>
<dbReference type="PIRSF" id="PIRSF006769">
    <property type="entry name" value="RibD"/>
    <property type="match status" value="1"/>
</dbReference>
<comment type="cofactor">
    <cofactor evidence="10">
        <name>Zn(2+)</name>
        <dbReference type="ChEBI" id="CHEBI:29105"/>
    </cofactor>
    <text evidence="10">Binds 1 zinc ion.</text>
</comment>
<dbReference type="GO" id="GO:0008835">
    <property type="term" value="F:diaminohydroxyphosphoribosylaminopyrimidine deaminase activity"/>
    <property type="evidence" value="ECO:0007669"/>
    <property type="project" value="UniProtKB-EC"/>
</dbReference>
<comment type="catalytic activity">
    <reaction evidence="10">
        <text>2,5-diamino-6-hydroxy-4-(5-phosphoribosylamino)-pyrimidine + H2O + H(+) = 5-amino-6-(5-phospho-D-ribosylamino)uracil + NH4(+)</text>
        <dbReference type="Rhea" id="RHEA:21868"/>
        <dbReference type="ChEBI" id="CHEBI:15377"/>
        <dbReference type="ChEBI" id="CHEBI:15378"/>
        <dbReference type="ChEBI" id="CHEBI:28938"/>
        <dbReference type="ChEBI" id="CHEBI:58453"/>
        <dbReference type="ChEBI" id="CHEBI:58614"/>
        <dbReference type="EC" id="3.5.4.26"/>
    </reaction>
</comment>
<evidence type="ECO:0000256" key="8">
    <source>
        <dbReference type="ARBA" id="ARBA00023002"/>
    </source>
</evidence>
<dbReference type="RefSeq" id="WP_303540608.1">
    <property type="nucleotide sequence ID" value="NZ_JAUOTP010000002.1"/>
</dbReference>
<organism evidence="12 13">
    <name type="scientific">Sphingomonas natans</name>
    <dbReference type="NCBI Taxonomy" id="3063330"/>
    <lineage>
        <taxon>Bacteria</taxon>
        <taxon>Pseudomonadati</taxon>
        <taxon>Pseudomonadota</taxon>
        <taxon>Alphaproteobacteria</taxon>
        <taxon>Sphingomonadales</taxon>
        <taxon>Sphingomonadaceae</taxon>
        <taxon>Sphingomonas</taxon>
    </lineage>
</organism>
<dbReference type="Gene3D" id="3.40.140.10">
    <property type="entry name" value="Cytidine Deaminase, domain 2"/>
    <property type="match status" value="1"/>
</dbReference>
<comment type="catalytic activity">
    <reaction evidence="10">
        <text>5-amino-6-(5-phospho-D-ribitylamino)uracil + NADP(+) = 5-amino-6-(5-phospho-D-ribosylamino)uracil + NADPH + H(+)</text>
        <dbReference type="Rhea" id="RHEA:17845"/>
        <dbReference type="ChEBI" id="CHEBI:15378"/>
        <dbReference type="ChEBI" id="CHEBI:57783"/>
        <dbReference type="ChEBI" id="CHEBI:58349"/>
        <dbReference type="ChEBI" id="CHEBI:58421"/>
        <dbReference type="ChEBI" id="CHEBI:58453"/>
        <dbReference type="EC" id="1.1.1.193"/>
    </reaction>
</comment>
<evidence type="ECO:0000313" key="12">
    <source>
        <dbReference type="EMBL" id="MDO6413867.1"/>
    </source>
</evidence>
<name>A0ABT8Y6C0_9SPHN</name>
<keyword evidence="9" id="KW-0511">Multifunctional enzyme</keyword>
<dbReference type="Gene3D" id="3.40.430.10">
    <property type="entry name" value="Dihydrofolate Reductase, subunit A"/>
    <property type="match status" value="1"/>
</dbReference>
<accession>A0ABT8Y6C0</accession>
<dbReference type="SUPFAM" id="SSF53927">
    <property type="entry name" value="Cytidine deaminase-like"/>
    <property type="match status" value="1"/>
</dbReference>
<evidence type="ECO:0000256" key="3">
    <source>
        <dbReference type="ARBA" id="ARBA00004910"/>
    </source>
</evidence>
<dbReference type="PROSITE" id="PS51747">
    <property type="entry name" value="CYT_DCMP_DEAMINASES_2"/>
    <property type="match status" value="1"/>
</dbReference>
<sequence>MAAALALSERGRGRTAPNPNVGCVIVADGRVVGRGWTQPGGRPHAEAMALAQAGAAAQGATVYVTLEPCAHESPRGPACADGLIAAGPARVVAAIEDPDPRTAGEGFARLRAAGIVVETGLLAEHARRAMAGFLTRRALGRPLVTLKLATSLDGQIALADGSSRWITGEAARAHVHLERSRHEAILVGRGTWEADAPRLDVRLAGLEARSPRRILLSSTHSRDSGDHAGGASSLLSASPRLRMKENLVHAETQRRGEDSLDARLRGGGEILGALADIASLTGVDHLFVEGGAQTAASFLRADLVDRLLLYRAPILIGAGKAALGDIGLGDLADAHERWRMVDGRMLGSDRLEVYERVRH</sequence>
<evidence type="ECO:0000256" key="4">
    <source>
        <dbReference type="ARBA" id="ARBA00005259"/>
    </source>
</evidence>
<keyword evidence="10" id="KW-0862">Zinc</keyword>
<dbReference type="NCBIfam" id="TIGR00326">
    <property type="entry name" value="eubact_ribD"/>
    <property type="match status" value="1"/>
</dbReference>
<keyword evidence="10 12" id="KW-0378">Hydrolase</keyword>
<evidence type="ECO:0000256" key="2">
    <source>
        <dbReference type="ARBA" id="ARBA00004882"/>
    </source>
</evidence>
<dbReference type="PANTHER" id="PTHR38011:SF7">
    <property type="entry name" value="2,5-DIAMINO-6-RIBOSYLAMINO-4(3H)-PYRIMIDINONE 5'-PHOSPHATE REDUCTASE"/>
    <property type="match status" value="1"/>
</dbReference>
<gene>
    <name evidence="12" type="primary">ribD</name>
    <name evidence="12" type="ORF">Q4F19_05695</name>
</gene>
<comment type="similarity">
    <text evidence="4 10">In the N-terminal section; belongs to the cytidine and deoxycytidylate deaminase family.</text>
</comment>
<reference evidence="12" key="1">
    <citation type="submission" date="2023-07" db="EMBL/GenBank/DDBJ databases">
        <authorList>
            <person name="Kim M."/>
        </authorList>
    </citation>
    <scope>NUCLEOTIDE SEQUENCE</scope>
    <source>
        <strain evidence="12">BIUV-7</strain>
    </source>
</reference>
<dbReference type="EC" id="1.1.1.193" evidence="10"/>
<evidence type="ECO:0000256" key="7">
    <source>
        <dbReference type="ARBA" id="ARBA00022857"/>
    </source>
</evidence>
<comment type="pathway">
    <text evidence="2 10">Cofactor biosynthesis; riboflavin biosynthesis; 5-amino-6-(D-ribitylamino)uracil from GTP: step 2/4.</text>
</comment>
<dbReference type="InterPro" id="IPR002125">
    <property type="entry name" value="CMP_dCMP_dom"/>
</dbReference>
<evidence type="ECO:0000313" key="13">
    <source>
        <dbReference type="Proteomes" id="UP001169764"/>
    </source>
</evidence>
<comment type="similarity">
    <text evidence="5 10">In the C-terminal section; belongs to the HTP reductase family.</text>
</comment>
<protein>
    <recommendedName>
        <fullName evidence="10">Riboflavin biosynthesis protein RibD</fullName>
    </recommendedName>
    <domain>
        <recommendedName>
            <fullName evidence="10">Diaminohydroxyphosphoribosylaminopyrimidine deaminase</fullName>
            <shortName evidence="10">DRAP deaminase</shortName>
            <ecNumber evidence="10">3.5.4.26</ecNumber>
        </recommendedName>
        <alternativeName>
            <fullName evidence="10">Riboflavin-specific deaminase</fullName>
        </alternativeName>
    </domain>
    <domain>
        <recommendedName>
            <fullName evidence="10">5-amino-6-(5-phosphoribosylamino)uracil reductase</fullName>
            <ecNumber evidence="10">1.1.1.193</ecNumber>
        </recommendedName>
        <alternativeName>
            <fullName evidence="10">HTP reductase</fullName>
        </alternativeName>
    </domain>
</protein>
<comment type="pathway">
    <text evidence="3 10">Cofactor biosynthesis; riboflavin biosynthesis; 5-amino-6-(D-ribitylamino)uracil from GTP: step 3/4.</text>
</comment>
<evidence type="ECO:0000256" key="6">
    <source>
        <dbReference type="ARBA" id="ARBA00022619"/>
    </source>
</evidence>
<keyword evidence="6 10" id="KW-0686">Riboflavin biosynthesis</keyword>
<keyword evidence="13" id="KW-1185">Reference proteome</keyword>
<dbReference type="SUPFAM" id="SSF53597">
    <property type="entry name" value="Dihydrofolate reductase-like"/>
    <property type="match status" value="1"/>
</dbReference>
<dbReference type="Pfam" id="PF00383">
    <property type="entry name" value="dCMP_cyt_deam_1"/>
    <property type="match status" value="1"/>
</dbReference>
<dbReference type="EC" id="3.5.4.26" evidence="10"/>
<evidence type="ECO:0000259" key="11">
    <source>
        <dbReference type="PROSITE" id="PS51747"/>
    </source>
</evidence>
<evidence type="ECO:0000256" key="9">
    <source>
        <dbReference type="ARBA" id="ARBA00023268"/>
    </source>
</evidence>
<dbReference type="InterPro" id="IPR050765">
    <property type="entry name" value="Riboflavin_Biosynth_HTPR"/>
</dbReference>